<dbReference type="Pfam" id="PF18199">
    <property type="entry name" value="Dynein_C"/>
    <property type="match status" value="1"/>
</dbReference>
<keyword evidence="3" id="KW-0963">Cytoplasm</keyword>
<proteinExistence type="inferred from homology"/>
<evidence type="ECO:0008006" key="25">
    <source>
        <dbReference type="Google" id="ProtNLM"/>
    </source>
</evidence>
<dbReference type="FunFam" id="3.40.50.300:FF:000049">
    <property type="entry name" value="Dynein, axonemal, heavy chain 5"/>
    <property type="match status" value="1"/>
</dbReference>
<dbReference type="FunFam" id="1.20.920.30:FF:000002">
    <property type="entry name" value="Dynein axonemal heavy chain 3"/>
    <property type="match status" value="1"/>
</dbReference>
<dbReference type="Gene3D" id="1.20.1270.280">
    <property type="match status" value="1"/>
</dbReference>
<keyword evidence="13" id="KW-0966">Cell projection</keyword>
<feature type="domain" description="Dynein heavy chain AAA module D4" evidence="17">
    <location>
        <begin position="358"/>
        <end position="527"/>
    </location>
</feature>
<evidence type="ECO:0000256" key="10">
    <source>
        <dbReference type="ARBA" id="ARBA00023069"/>
    </source>
</evidence>
<dbReference type="Gene3D" id="3.40.50.300">
    <property type="entry name" value="P-loop containing nucleotide triphosphate hydrolases"/>
    <property type="match status" value="3"/>
</dbReference>
<dbReference type="Pfam" id="PF12780">
    <property type="entry name" value="AAA_8"/>
    <property type="match status" value="1"/>
</dbReference>
<sequence>MSAQTTGQKLVTQVTNNLVKKNQNVLGCAPGRWMIIFIDDLNIPQVDSFDDQPTLEALRYILQTAYDGKKNQIRPLSDITFLAACDSPTSGRSIPSKRLLQSFSIFALPDPAAKQLFHIYTVRLGRFFTNKDFSVDVKSSLYILVSCCLVIYYRVCNNILPTPSKVHYIFNLRDLAKLAQGLMQASPSHITTQDRLALLFGHECLRVFCDRLVTNNDIELFYKHLSLTVSQYFKITFDTTSWNEHPLLFCNFLKTDEKLYQQLNDWKQCCPLLLDYQLRCNLSGQSSLKMVFFKEAVEHVLRICRVLQQPGGHVLLIGLDGTGRRTCLELASFISGHMIYMLSLKRGYGDEEFRDDLKNDTFIEDIESILNSGTVVDLFETDEFESMVMELKNDAYAQDNQNQLTDFFYDRIRTNLHVILSFSPAGSTFREYCRLHPALLNCTTIDWFKDWTELSMLQVADVFLENADLSILDVDANEDLRNRLAQCCVQIHQNVTNLAKHFYESYKRHYYLTPSSYMDLMKTYVDMMQKTKAEFLSNYNRLSTGLSKLSEANDSVGIMREELLLLSPQIDAKEKEIELLLIQLQKDQIAVLEVKEIVENEEEKVRKDTQMVEKYAEQAEHDLENVIPILQDAMADVSLLEKADVAEVRVYQSPPYQVMMVMCAVCVLLEAKADWASARQVLGDPGFIHKMTNLDINNISDKTYRKLLQYSKNPQFTPEIIGKVSSACKSFCKWVLAIQRYYEVYRTVKPKEEKVRTANEALDVMRKSLARKQEMLKLVRDHLNELEMKYQNSVDEKRALYERRELMNERVARAAELTNVLAVEKVRWQEQLTQLHHRIKSLIGNALLSASAINYFGPFNSEYRLKLMTEFQSILTKYNVQYSMKFNIIEFLTTKSEIRNWISENLPDDECSIENATLVKHSTKWTLLIDPQRQAIRWIRTKEAPFKVRVILADDPNLLRTCEQCIRLGVPLIIDQIGETIEPSLLPLLNKDIVSRSGGVPSIRLNDVEIEYNPNFRVYFITQLSNPHYLPDICIRATLVNFTITHSGLEHQLLSLVVLNEEPELERERKLLLESMAQDLNTLRKYEDLTLELLTTSEQHLLDRNDLIETLKKSKLMSEEVNSRINENENNERNINIAREYYMMIAVRGALLYFLIENLSNLNIMYQFSLTWFQRTFHSCIIDHDPTKRVSLTNITDFDLMQHLKTRRSGSIGLVSSLTSPRHSISENIGVSRQSTNIDDLPMNNVRTRRNTKPFVSSISPHQRTLQLQNIVDKLTYSVYKLVSWSLFAEHQLLFSFLLTTTIARELKTKNSSTIAETSETSETITVVKDFDNEKRMIHKNEWTCFMGPLVANMSLAKLNIVAEKLPNIYNLCEILLKEQFMEEQNPYTYLIQKRDSEVVNDNSPYYHLTNFQCLLLVKLLRPDLLLPSISQYVSMQLGSKFLSSNFAKIEDVYAHSTPQAPIILLLSSGTDPTNLLIRFAKETRGSASHLDVVSLGQGQGPKAEELLSKALALKGRWIFIQNCHLGGSFMPRLKALVNNFNKPGLELDSQFRLFLSSKPDPNFPLEVLQLGLKMTIEWPRGLKSSLLQTFGASGIVNEKLYEDNSLVIHERKKFGPLGWNLSYEFNNSDLEVAVLELENLVRYSKNVIPFNVFCYLAGSVIYGGRVTDEFDRRRLLTIIEKFYSEDTLKENYTYSDNAMYKAPSLNLNFTDLLSYIKSLPDYDDPAVFQMNPNTNRALMIVEATKVVDMLATIEPQYRMISFGSYSDADTACKTIIKDLIGKLPNEVRIGSGGRHLSLTQALKKTEEKLNTRYHEYSVFFGLFKQELHSYNDLLQLIHNTCQDLDRALNGEIVVNETLENIQKMLVMHKVPLAWQRKSYPSTKALPGWINDLLERLNFFTSWSQKIIAYAEDQVTSSLPQSFWIGAFYYPKGLFSAILQSSARSMSLSIDQLKYSYEVLDNLNDDSTISQSLNIADGIVVDGIYLDGAQWDTNTHQIIDCTDQTRIHRLPPLLCKLISKSNDFTATEQLSTMYECPIYRTLLRAVSANEAAKHLVHTITIPCSENESFWITRSIAATIEIDE</sequence>
<dbReference type="InterPro" id="IPR041658">
    <property type="entry name" value="AAA_lid_11"/>
</dbReference>
<evidence type="ECO:0000259" key="18">
    <source>
        <dbReference type="Pfam" id="PF12781"/>
    </source>
</evidence>
<keyword evidence="11" id="KW-0505">Motor protein</keyword>
<dbReference type="InterPro" id="IPR026983">
    <property type="entry name" value="DHC"/>
</dbReference>
<dbReference type="GO" id="GO:0005524">
    <property type="term" value="F:ATP binding"/>
    <property type="evidence" value="ECO:0007669"/>
    <property type="project" value="UniProtKB-KW"/>
</dbReference>
<dbReference type="GO" id="GO:0045505">
    <property type="term" value="F:dynein intermediate chain binding"/>
    <property type="evidence" value="ECO:0007669"/>
    <property type="project" value="InterPro"/>
</dbReference>
<dbReference type="OrthoDB" id="424310at2759"/>
<keyword evidence="6" id="KW-0547">Nucleotide-binding</keyword>
<dbReference type="Pfam" id="PF03028">
    <property type="entry name" value="Dynein_heavy"/>
    <property type="match status" value="1"/>
</dbReference>
<dbReference type="InterPro" id="IPR042219">
    <property type="entry name" value="AAA_lid_11_sf"/>
</dbReference>
<dbReference type="Proteomes" id="UP000663829">
    <property type="component" value="Unassembled WGS sequence"/>
</dbReference>
<dbReference type="GO" id="GO:0051959">
    <property type="term" value="F:dynein light intermediate chain binding"/>
    <property type="evidence" value="ECO:0007669"/>
    <property type="project" value="InterPro"/>
</dbReference>
<dbReference type="GO" id="GO:0005930">
    <property type="term" value="C:axoneme"/>
    <property type="evidence" value="ECO:0007669"/>
    <property type="project" value="UniProtKB-SubCell"/>
</dbReference>
<dbReference type="PANTHER" id="PTHR22878">
    <property type="entry name" value="DYNEIN HEAVY CHAIN 6, AXONEMAL-LIKE-RELATED"/>
    <property type="match status" value="1"/>
</dbReference>
<comment type="subcellular location">
    <subcellularLocation>
        <location evidence="1">Cytoplasm</location>
        <location evidence="1">Cytoskeleton</location>
        <location evidence="1">Cilium axoneme</location>
    </subcellularLocation>
</comment>
<gene>
    <name evidence="22" type="ORF">GPM918_LOCUS4050</name>
    <name evidence="23" type="ORF">SRO942_LOCUS4050</name>
</gene>
<name>A0A813TPZ9_9BILA</name>
<keyword evidence="24" id="KW-1185">Reference proteome</keyword>
<dbReference type="Gene3D" id="1.20.920.20">
    <property type="match status" value="1"/>
</dbReference>
<feature type="domain" description="Dynein heavy chain coiled coil stalk" evidence="16">
    <location>
        <begin position="541"/>
        <end position="871"/>
    </location>
</feature>
<feature type="domain" description="Dynein heavy chain 3 AAA+ lid" evidence="19">
    <location>
        <begin position="144"/>
        <end position="231"/>
    </location>
</feature>
<comment type="similarity">
    <text evidence="2">Belongs to the dynein heavy chain family.</text>
</comment>
<feature type="domain" description="Dynein heavy chain C-terminal" evidence="21">
    <location>
        <begin position="1743"/>
        <end position="2078"/>
    </location>
</feature>
<organism evidence="22 24">
    <name type="scientific">Didymodactylos carnosus</name>
    <dbReference type="NCBI Taxonomy" id="1234261"/>
    <lineage>
        <taxon>Eukaryota</taxon>
        <taxon>Metazoa</taxon>
        <taxon>Spiralia</taxon>
        <taxon>Gnathifera</taxon>
        <taxon>Rotifera</taxon>
        <taxon>Eurotatoria</taxon>
        <taxon>Bdelloidea</taxon>
        <taxon>Philodinida</taxon>
        <taxon>Philodinidae</taxon>
        <taxon>Didymodactylos</taxon>
    </lineage>
</organism>
<dbReference type="InterPro" id="IPR035706">
    <property type="entry name" value="AAA_9"/>
</dbReference>
<dbReference type="GO" id="GO:0008569">
    <property type="term" value="F:minus-end-directed microtubule motor activity"/>
    <property type="evidence" value="ECO:0007669"/>
    <property type="project" value="InterPro"/>
</dbReference>
<keyword evidence="9 14" id="KW-0175">Coiled coil</keyword>
<dbReference type="GO" id="GO:0030286">
    <property type="term" value="C:dynein complex"/>
    <property type="evidence" value="ECO:0007669"/>
    <property type="project" value="UniProtKB-KW"/>
</dbReference>
<keyword evidence="5" id="KW-0677">Repeat</keyword>
<evidence type="ECO:0000256" key="2">
    <source>
        <dbReference type="ARBA" id="ARBA00008887"/>
    </source>
</evidence>
<dbReference type="InterPro" id="IPR041589">
    <property type="entry name" value="DNAH3_AAA_lid_1"/>
</dbReference>
<dbReference type="Pfam" id="PF17857">
    <property type="entry name" value="AAA_lid_1"/>
    <property type="match status" value="1"/>
</dbReference>
<dbReference type="Gene3D" id="1.10.8.720">
    <property type="entry name" value="Region D6 of dynein motor"/>
    <property type="match status" value="1"/>
</dbReference>
<protein>
    <recommendedName>
        <fullName evidence="25">Dynein heavy chain</fullName>
    </recommendedName>
</protein>
<comment type="caution">
    <text evidence="22">The sequence shown here is derived from an EMBL/GenBank/DDBJ whole genome shotgun (WGS) entry which is preliminary data.</text>
</comment>
<dbReference type="GO" id="GO:0005874">
    <property type="term" value="C:microtubule"/>
    <property type="evidence" value="ECO:0007669"/>
    <property type="project" value="UniProtKB-KW"/>
</dbReference>
<dbReference type="Pfam" id="PF12777">
    <property type="entry name" value="MT"/>
    <property type="match status" value="1"/>
</dbReference>
<evidence type="ECO:0000256" key="5">
    <source>
        <dbReference type="ARBA" id="ARBA00022737"/>
    </source>
</evidence>
<evidence type="ECO:0000313" key="24">
    <source>
        <dbReference type="Proteomes" id="UP000663829"/>
    </source>
</evidence>
<dbReference type="Pfam" id="PF12775">
    <property type="entry name" value="AAA_7"/>
    <property type="match status" value="1"/>
</dbReference>
<dbReference type="InterPro" id="IPR027417">
    <property type="entry name" value="P-loop_NTPase"/>
</dbReference>
<evidence type="ECO:0000256" key="7">
    <source>
        <dbReference type="ARBA" id="ARBA00022840"/>
    </source>
</evidence>
<dbReference type="Proteomes" id="UP000681722">
    <property type="component" value="Unassembled WGS sequence"/>
</dbReference>
<dbReference type="InterPro" id="IPR043160">
    <property type="entry name" value="Dynein_C_barrel"/>
</dbReference>
<keyword evidence="4" id="KW-0493">Microtubule</keyword>
<reference evidence="22" key="1">
    <citation type="submission" date="2021-02" db="EMBL/GenBank/DDBJ databases">
        <authorList>
            <person name="Nowell W R."/>
        </authorList>
    </citation>
    <scope>NUCLEOTIDE SEQUENCE</scope>
</reference>
<dbReference type="Pfam" id="PF12781">
    <property type="entry name" value="AAA_9"/>
    <property type="match status" value="1"/>
</dbReference>
<evidence type="ECO:0000256" key="12">
    <source>
        <dbReference type="ARBA" id="ARBA00023212"/>
    </source>
</evidence>
<evidence type="ECO:0000259" key="20">
    <source>
        <dbReference type="Pfam" id="PF18198"/>
    </source>
</evidence>
<evidence type="ECO:0000256" key="14">
    <source>
        <dbReference type="SAM" id="Coils"/>
    </source>
</evidence>
<evidence type="ECO:0000256" key="13">
    <source>
        <dbReference type="ARBA" id="ARBA00023273"/>
    </source>
</evidence>
<feature type="domain" description="Dynein heavy chain ATP-binding dynein motor region" evidence="18">
    <location>
        <begin position="899"/>
        <end position="1121"/>
    </location>
</feature>
<evidence type="ECO:0000256" key="4">
    <source>
        <dbReference type="ARBA" id="ARBA00022701"/>
    </source>
</evidence>
<dbReference type="Gene3D" id="1.20.920.30">
    <property type="match status" value="1"/>
</dbReference>
<dbReference type="GO" id="GO:0007018">
    <property type="term" value="P:microtubule-based movement"/>
    <property type="evidence" value="ECO:0007669"/>
    <property type="project" value="InterPro"/>
</dbReference>
<keyword evidence="8" id="KW-0243">Dynein</keyword>
<keyword evidence="12" id="KW-0206">Cytoskeleton</keyword>
<dbReference type="EMBL" id="CAJNOQ010000527">
    <property type="protein sequence ID" value="CAF0811418.1"/>
    <property type="molecule type" value="Genomic_DNA"/>
</dbReference>
<evidence type="ECO:0000256" key="6">
    <source>
        <dbReference type="ARBA" id="ARBA00022741"/>
    </source>
</evidence>
<dbReference type="FunFam" id="1.20.920.20:FF:000001">
    <property type="entry name" value="dynein heavy chain 2, axonemal"/>
    <property type="match status" value="1"/>
</dbReference>
<evidence type="ECO:0000259" key="16">
    <source>
        <dbReference type="Pfam" id="PF12777"/>
    </source>
</evidence>
<dbReference type="EMBL" id="CAJOBC010000527">
    <property type="protein sequence ID" value="CAF3597076.1"/>
    <property type="molecule type" value="Genomic_DNA"/>
</dbReference>
<dbReference type="PANTHER" id="PTHR22878:SF69">
    <property type="entry name" value="DYNEIN HEAVY CHAIN"/>
    <property type="match status" value="1"/>
</dbReference>
<dbReference type="FunFam" id="3.40.50.300:FF:000320">
    <property type="entry name" value="Dynein, axonemal, heavy chain 5"/>
    <property type="match status" value="1"/>
</dbReference>
<evidence type="ECO:0000259" key="21">
    <source>
        <dbReference type="Pfam" id="PF18199"/>
    </source>
</evidence>
<evidence type="ECO:0000313" key="23">
    <source>
        <dbReference type="EMBL" id="CAF3597076.1"/>
    </source>
</evidence>
<feature type="domain" description="Dynein heavy chain region D6 P-loop" evidence="15">
    <location>
        <begin position="1459"/>
        <end position="1576"/>
    </location>
</feature>
<keyword evidence="7" id="KW-0067">ATP-binding</keyword>
<dbReference type="InterPro" id="IPR004273">
    <property type="entry name" value="Dynein_heavy_D6_P-loop"/>
</dbReference>
<feature type="domain" description="Dynein heavy chain AAA lid" evidence="20">
    <location>
        <begin position="1608"/>
        <end position="1734"/>
    </location>
</feature>
<dbReference type="InterPro" id="IPR024317">
    <property type="entry name" value="Dynein_heavy_chain_D4_dom"/>
</dbReference>
<evidence type="ECO:0000256" key="3">
    <source>
        <dbReference type="ARBA" id="ARBA00022490"/>
    </source>
</evidence>
<keyword evidence="10" id="KW-0969">Cilium</keyword>
<dbReference type="InterPro" id="IPR041228">
    <property type="entry name" value="Dynein_C"/>
</dbReference>
<evidence type="ECO:0000313" key="22">
    <source>
        <dbReference type="EMBL" id="CAF0811418.1"/>
    </source>
</evidence>
<dbReference type="SUPFAM" id="SSF52540">
    <property type="entry name" value="P-loop containing nucleoside triphosphate hydrolases"/>
    <property type="match status" value="2"/>
</dbReference>
<evidence type="ECO:0000256" key="8">
    <source>
        <dbReference type="ARBA" id="ARBA00023017"/>
    </source>
</evidence>
<dbReference type="Pfam" id="PF18198">
    <property type="entry name" value="AAA_lid_11"/>
    <property type="match status" value="1"/>
</dbReference>
<evidence type="ECO:0000259" key="15">
    <source>
        <dbReference type="Pfam" id="PF03028"/>
    </source>
</evidence>
<dbReference type="Gene3D" id="6.10.140.1060">
    <property type="match status" value="1"/>
</dbReference>
<feature type="coiled-coil region" evidence="14">
    <location>
        <begin position="769"/>
        <end position="803"/>
    </location>
</feature>
<dbReference type="Gene3D" id="1.10.8.1220">
    <property type="match status" value="1"/>
</dbReference>
<accession>A0A813TPZ9</accession>
<evidence type="ECO:0000256" key="9">
    <source>
        <dbReference type="ARBA" id="ARBA00023054"/>
    </source>
</evidence>
<dbReference type="InterPro" id="IPR024743">
    <property type="entry name" value="Dynein_HC_stalk"/>
</dbReference>
<evidence type="ECO:0000256" key="11">
    <source>
        <dbReference type="ARBA" id="ARBA00023175"/>
    </source>
</evidence>
<evidence type="ECO:0000256" key="1">
    <source>
        <dbReference type="ARBA" id="ARBA00004430"/>
    </source>
</evidence>
<dbReference type="Gene3D" id="3.10.490.20">
    <property type="match status" value="1"/>
</dbReference>
<evidence type="ECO:0000259" key="19">
    <source>
        <dbReference type="Pfam" id="PF17857"/>
    </source>
</evidence>
<evidence type="ECO:0000259" key="17">
    <source>
        <dbReference type="Pfam" id="PF12780"/>
    </source>
</evidence>